<reference evidence="2" key="2">
    <citation type="journal article" date="2015" name="Data Brief">
        <title>Shoot transcriptome of the giant reed, Arundo donax.</title>
        <authorList>
            <person name="Barrero R.A."/>
            <person name="Guerrero F.D."/>
            <person name="Moolhuijzen P."/>
            <person name="Goolsby J.A."/>
            <person name="Tidwell J."/>
            <person name="Bellgard S.E."/>
            <person name="Bellgard M.I."/>
        </authorList>
    </citation>
    <scope>NUCLEOTIDE SEQUENCE</scope>
    <source>
        <tissue evidence="2">Shoot tissue taken approximately 20 cm above the soil surface</tissue>
    </source>
</reference>
<reference evidence="2" key="1">
    <citation type="submission" date="2014-09" db="EMBL/GenBank/DDBJ databases">
        <authorList>
            <person name="Magalhaes I.L.F."/>
            <person name="Oliveira U."/>
            <person name="Santos F.R."/>
            <person name="Vidigal T.H.D.A."/>
            <person name="Brescovit A.D."/>
            <person name="Santos A.J."/>
        </authorList>
    </citation>
    <scope>NUCLEOTIDE SEQUENCE</scope>
    <source>
        <tissue evidence="2">Shoot tissue taken approximately 20 cm above the soil surface</tissue>
    </source>
</reference>
<evidence type="ECO:0000256" key="1">
    <source>
        <dbReference type="SAM" id="MobiDB-lite"/>
    </source>
</evidence>
<protein>
    <submittedName>
        <fullName evidence="2">Uncharacterized protein</fullName>
    </submittedName>
</protein>
<name>A0A0A9DKN5_ARUDO</name>
<dbReference type="EMBL" id="GBRH01211685">
    <property type="protein sequence ID" value="JAD86210.1"/>
    <property type="molecule type" value="Transcribed_RNA"/>
</dbReference>
<sequence length="99" mass="10776">MIDVQLPSKQGKRSAKPQTPQAALVGTLSPMVMGVAHQGTMCQTQCILTLSWEMSRQPILLPPLFSDVATHSQETLRRQIGQSMGSLGLDSISCLLFHN</sequence>
<accession>A0A0A9DKN5</accession>
<organism evidence="2">
    <name type="scientific">Arundo donax</name>
    <name type="common">Giant reed</name>
    <name type="synonym">Donax arundinaceus</name>
    <dbReference type="NCBI Taxonomy" id="35708"/>
    <lineage>
        <taxon>Eukaryota</taxon>
        <taxon>Viridiplantae</taxon>
        <taxon>Streptophyta</taxon>
        <taxon>Embryophyta</taxon>
        <taxon>Tracheophyta</taxon>
        <taxon>Spermatophyta</taxon>
        <taxon>Magnoliopsida</taxon>
        <taxon>Liliopsida</taxon>
        <taxon>Poales</taxon>
        <taxon>Poaceae</taxon>
        <taxon>PACMAD clade</taxon>
        <taxon>Arundinoideae</taxon>
        <taxon>Arundineae</taxon>
        <taxon>Arundo</taxon>
    </lineage>
</organism>
<dbReference type="AlphaFoldDB" id="A0A0A9DKN5"/>
<proteinExistence type="predicted"/>
<evidence type="ECO:0000313" key="2">
    <source>
        <dbReference type="EMBL" id="JAD86210.1"/>
    </source>
</evidence>
<feature type="region of interest" description="Disordered" evidence="1">
    <location>
        <begin position="1"/>
        <end position="20"/>
    </location>
</feature>